<dbReference type="EMBL" id="UINC01000361">
    <property type="protein sequence ID" value="SUZ53977.1"/>
    <property type="molecule type" value="Genomic_DNA"/>
</dbReference>
<feature type="non-terminal residue" evidence="1">
    <location>
        <position position="1"/>
    </location>
</feature>
<evidence type="ECO:0000313" key="1">
    <source>
        <dbReference type="EMBL" id="SUZ53977.1"/>
    </source>
</evidence>
<reference evidence="1" key="1">
    <citation type="submission" date="2018-05" db="EMBL/GenBank/DDBJ databases">
        <authorList>
            <person name="Lanie J.A."/>
            <person name="Ng W.-L."/>
            <person name="Kazmierczak K.M."/>
            <person name="Andrzejewski T.M."/>
            <person name="Davidsen T.M."/>
            <person name="Wayne K.J."/>
            <person name="Tettelin H."/>
            <person name="Glass J.I."/>
            <person name="Rusch D."/>
            <person name="Podicherti R."/>
            <person name="Tsui H.-C.T."/>
            <person name="Winkler M.E."/>
        </authorList>
    </citation>
    <scope>NUCLEOTIDE SEQUENCE</scope>
</reference>
<proteinExistence type="predicted"/>
<organism evidence="1">
    <name type="scientific">marine metagenome</name>
    <dbReference type="NCBI Taxonomy" id="408172"/>
    <lineage>
        <taxon>unclassified sequences</taxon>
        <taxon>metagenomes</taxon>
        <taxon>ecological metagenomes</taxon>
    </lineage>
</organism>
<name>A0A381NHF5_9ZZZZ</name>
<sequence>QVAASVILQAWLDTQREVKDR</sequence>
<accession>A0A381NHF5</accession>
<protein>
    <submittedName>
        <fullName evidence="1">Uncharacterized protein</fullName>
    </submittedName>
</protein>
<gene>
    <name evidence="1" type="ORF">METZ01_LOCUS6831</name>
</gene>
<dbReference type="AlphaFoldDB" id="A0A381NHF5"/>